<dbReference type="EMBL" id="BJYM01000024">
    <property type="protein sequence ID" value="GEN89525.1"/>
    <property type="molecule type" value="Genomic_DNA"/>
</dbReference>
<dbReference type="OrthoDB" id="9805740at2"/>
<evidence type="ECO:0008006" key="3">
    <source>
        <dbReference type="Google" id="ProtNLM"/>
    </source>
</evidence>
<keyword evidence="2" id="KW-1185">Reference proteome</keyword>
<accession>A0A511ZPZ4</accession>
<dbReference type="AlphaFoldDB" id="A0A511ZPZ4"/>
<dbReference type="STRING" id="582851.GCA_900162665_01534"/>
<proteinExistence type="predicted"/>
<evidence type="ECO:0000313" key="2">
    <source>
        <dbReference type="Proteomes" id="UP000321558"/>
    </source>
</evidence>
<evidence type="ECO:0000313" key="1">
    <source>
        <dbReference type="EMBL" id="GEN89525.1"/>
    </source>
</evidence>
<dbReference type="Proteomes" id="UP000321558">
    <property type="component" value="Unassembled WGS sequence"/>
</dbReference>
<reference evidence="1 2" key="1">
    <citation type="submission" date="2019-07" db="EMBL/GenBank/DDBJ databases">
        <title>Whole genome shotgun sequence of Oceanobacillus sojae NBRC 105379.</title>
        <authorList>
            <person name="Hosoyama A."/>
            <person name="Uohara A."/>
            <person name="Ohji S."/>
            <person name="Ichikawa N."/>
        </authorList>
    </citation>
    <scope>NUCLEOTIDE SEQUENCE [LARGE SCALE GENOMIC DNA]</scope>
    <source>
        <strain evidence="1 2">NBRC 105379</strain>
    </source>
</reference>
<dbReference type="RefSeq" id="WP_147212408.1">
    <property type="nucleotide sequence ID" value="NZ_BJYM01000024.1"/>
</dbReference>
<protein>
    <recommendedName>
        <fullName evidence="3">Alpha-ribazole-5-phosphate synthase</fullName>
    </recommendedName>
</protein>
<gene>
    <name evidence="1" type="ORF">OSO01_42640</name>
</gene>
<comment type="caution">
    <text evidence="1">The sequence shown here is derived from an EMBL/GenBank/DDBJ whole genome shotgun (WGS) entry which is preliminary data.</text>
</comment>
<name>A0A511ZPZ4_9BACI</name>
<organism evidence="1 2">
    <name type="scientific">Oceanobacillus sojae</name>
    <dbReference type="NCBI Taxonomy" id="582851"/>
    <lineage>
        <taxon>Bacteria</taxon>
        <taxon>Bacillati</taxon>
        <taxon>Bacillota</taxon>
        <taxon>Bacilli</taxon>
        <taxon>Bacillales</taxon>
        <taxon>Bacillaceae</taxon>
        <taxon>Oceanobacillus</taxon>
    </lineage>
</organism>
<sequence>MTNAIILPLETDKELVIATDNSGAIGEKEADLVKTSNQIVGKFACRVVLMECLAEYAEPAAVIMQNFTNEEAWQAYKAGVYEELNGAGFAGLPITGSTESNFQTLQSGLGLTLIGKRGKRNRYQWTGRESFAVIGAPFTGQAVLENGGKIPSAALLKKIADTAGIKSIMPVGSKGIAATFQQWTGLRTELESVLDLQASAGPSTCFLIAFEQGSKTEAEQLAGRLFHPLKVSNC</sequence>